<keyword evidence="2" id="KW-1003">Cell membrane</keyword>
<feature type="transmembrane region" description="Helical" evidence="6">
    <location>
        <begin position="234"/>
        <end position="253"/>
    </location>
</feature>
<name>A0A139SSA2_9BACT</name>
<dbReference type="STRING" id="1548208.AXK12_01990"/>
<dbReference type="EMBL" id="LSZP01000009">
    <property type="protein sequence ID" value="KXU37394.1"/>
    <property type="molecule type" value="Genomic_DNA"/>
</dbReference>
<dbReference type="InterPro" id="IPR037185">
    <property type="entry name" value="EmrE-like"/>
</dbReference>
<evidence type="ECO:0000256" key="5">
    <source>
        <dbReference type="ARBA" id="ARBA00023136"/>
    </source>
</evidence>
<dbReference type="Pfam" id="PF00892">
    <property type="entry name" value="EamA"/>
    <property type="match status" value="1"/>
</dbReference>
<dbReference type="PANTHER" id="PTHR32322:SF18">
    <property type="entry name" value="S-ADENOSYLMETHIONINE_S-ADENOSYLHOMOCYSTEINE TRANSPORTER"/>
    <property type="match status" value="1"/>
</dbReference>
<feature type="transmembrane region" description="Helical" evidence="6">
    <location>
        <begin position="202"/>
        <end position="222"/>
    </location>
</feature>
<feature type="transmembrane region" description="Helical" evidence="6">
    <location>
        <begin position="137"/>
        <end position="157"/>
    </location>
</feature>
<feature type="transmembrane region" description="Helical" evidence="6">
    <location>
        <begin position="28"/>
        <end position="46"/>
    </location>
</feature>
<gene>
    <name evidence="8" type="ORF">AXK12_01990</name>
</gene>
<dbReference type="GO" id="GO:0005886">
    <property type="term" value="C:plasma membrane"/>
    <property type="evidence" value="ECO:0007669"/>
    <property type="project" value="UniProtKB-SubCell"/>
</dbReference>
<feature type="transmembrane region" description="Helical" evidence="6">
    <location>
        <begin position="58"/>
        <end position="80"/>
    </location>
</feature>
<dbReference type="AlphaFoldDB" id="A0A139SSA2"/>
<comment type="subcellular location">
    <subcellularLocation>
        <location evidence="1">Cell membrane</location>
        <topology evidence="1">Multi-pass membrane protein</topology>
    </subcellularLocation>
</comment>
<comment type="caution">
    <text evidence="8">The sequence shown here is derived from an EMBL/GenBank/DDBJ whole genome shotgun (WGS) entry which is preliminary data.</text>
</comment>
<evidence type="ECO:0000256" key="1">
    <source>
        <dbReference type="ARBA" id="ARBA00004651"/>
    </source>
</evidence>
<evidence type="ECO:0000256" key="3">
    <source>
        <dbReference type="ARBA" id="ARBA00022692"/>
    </source>
</evidence>
<dbReference type="Proteomes" id="UP000071392">
    <property type="component" value="Unassembled WGS sequence"/>
</dbReference>
<feature type="transmembrane region" description="Helical" evidence="6">
    <location>
        <begin position="169"/>
        <end position="190"/>
    </location>
</feature>
<feature type="transmembrane region" description="Helical" evidence="6">
    <location>
        <begin position="259"/>
        <end position="280"/>
    </location>
</feature>
<organism evidence="8 9">
    <name type="scientific">Cephaloticoccus capnophilus</name>
    <dbReference type="NCBI Taxonomy" id="1548208"/>
    <lineage>
        <taxon>Bacteria</taxon>
        <taxon>Pseudomonadati</taxon>
        <taxon>Verrucomicrobiota</taxon>
        <taxon>Opitutia</taxon>
        <taxon>Opitutales</taxon>
        <taxon>Opitutaceae</taxon>
        <taxon>Cephaloticoccus</taxon>
    </lineage>
</organism>
<reference evidence="8 9" key="1">
    <citation type="submission" date="2016-02" db="EMBL/GenBank/DDBJ databases">
        <authorList>
            <person name="Wen L."/>
            <person name="He K."/>
            <person name="Yang H."/>
        </authorList>
    </citation>
    <scope>NUCLEOTIDE SEQUENCE [LARGE SCALE GENOMIC DNA]</scope>
    <source>
        <strain evidence="8 9">CV41</strain>
    </source>
</reference>
<evidence type="ECO:0000313" key="9">
    <source>
        <dbReference type="Proteomes" id="UP000071392"/>
    </source>
</evidence>
<keyword evidence="5 6" id="KW-0472">Membrane</keyword>
<evidence type="ECO:0000256" key="2">
    <source>
        <dbReference type="ARBA" id="ARBA00022475"/>
    </source>
</evidence>
<protein>
    <recommendedName>
        <fullName evidence="7">EamA domain-containing protein</fullName>
    </recommendedName>
</protein>
<dbReference type="SUPFAM" id="SSF103481">
    <property type="entry name" value="Multidrug resistance efflux transporter EmrE"/>
    <property type="match status" value="2"/>
</dbReference>
<evidence type="ECO:0000256" key="6">
    <source>
        <dbReference type="SAM" id="Phobius"/>
    </source>
</evidence>
<feature type="domain" description="EamA" evidence="7">
    <location>
        <begin position="2"/>
        <end position="127"/>
    </location>
</feature>
<proteinExistence type="predicted"/>
<keyword evidence="9" id="KW-1185">Reference proteome</keyword>
<dbReference type="InterPro" id="IPR050638">
    <property type="entry name" value="AA-Vitamin_Transporters"/>
</dbReference>
<dbReference type="OrthoDB" id="1412048at2"/>
<dbReference type="PANTHER" id="PTHR32322">
    <property type="entry name" value="INNER MEMBRANE TRANSPORTER"/>
    <property type="match status" value="1"/>
</dbReference>
<keyword evidence="4 6" id="KW-1133">Transmembrane helix</keyword>
<dbReference type="RefSeq" id="WP_068710980.1">
    <property type="nucleotide sequence ID" value="NZ_LSZP01000009.1"/>
</dbReference>
<evidence type="ECO:0000259" key="7">
    <source>
        <dbReference type="Pfam" id="PF00892"/>
    </source>
</evidence>
<accession>A0A139SSA2</accession>
<feature type="transmembrane region" description="Helical" evidence="6">
    <location>
        <begin position="86"/>
        <end position="104"/>
    </location>
</feature>
<evidence type="ECO:0000313" key="8">
    <source>
        <dbReference type="EMBL" id="KXU37394.1"/>
    </source>
</evidence>
<evidence type="ECO:0000256" key="4">
    <source>
        <dbReference type="ARBA" id="ARBA00022989"/>
    </source>
</evidence>
<sequence length="286" mass="30744">MLYLLLASLAWAFSFGLIKDQLTALDPTAVVVLRLLCASLVFLPFLKLRQISLAQAGRLAAIGALQFGLMYVIYLRAFAFLAAHEVVLFTIFTPVFVALLDAVIERRWAWRHFGAALLAFIGASLMLWNSLALSGIALGFGLMQVSNLCFALGQLAWRRERARAPQLSEAALVGLLYLGALGAALAASLVTTDWLAFRPSAAQLGIIAYLGTIASGVGFFWWNLGACRVNAGTLAVMNNAKVPIGVFVSLVFFGEDADLTRLLLSGAVMLAAVALAEGWFEKTQKA</sequence>
<dbReference type="InterPro" id="IPR000620">
    <property type="entry name" value="EamA_dom"/>
</dbReference>
<feature type="transmembrane region" description="Helical" evidence="6">
    <location>
        <begin position="113"/>
        <end position="131"/>
    </location>
</feature>
<keyword evidence="3 6" id="KW-0812">Transmembrane</keyword>